<protein>
    <submittedName>
        <fullName evidence="2">SdpA family antimicrobial peptide system protein</fullName>
    </submittedName>
</protein>
<proteinExistence type="predicted"/>
<dbReference type="InterPro" id="IPR023902">
    <property type="entry name" value="Sporulation_SdpA"/>
</dbReference>
<dbReference type="RefSeq" id="WP_402385592.1">
    <property type="nucleotide sequence ID" value="NZ_JBIUYY010000014.1"/>
</dbReference>
<keyword evidence="1" id="KW-0472">Membrane</keyword>
<gene>
    <name evidence="2" type="ORF">ACIO7M_27500</name>
</gene>
<reference evidence="2 3" key="1">
    <citation type="submission" date="2024-10" db="EMBL/GenBank/DDBJ databases">
        <title>The Natural Products Discovery Center: Release of the First 8490 Sequenced Strains for Exploring Actinobacteria Biosynthetic Diversity.</title>
        <authorList>
            <person name="Kalkreuter E."/>
            <person name="Kautsar S.A."/>
            <person name="Yang D."/>
            <person name="Bader C.D."/>
            <person name="Teijaro C.N."/>
            <person name="Fluegel L."/>
            <person name="Davis C.M."/>
            <person name="Simpson J.R."/>
            <person name="Lauterbach L."/>
            <person name="Steele A.D."/>
            <person name="Gui C."/>
            <person name="Meng S."/>
            <person name="Li G."/>
            <person name="Viehrig K."/>
            <person name="Ye F."/>
            <person name="Su P."/>
            <person name="Kiefer A.F."/>
            <person name="Nichols A."/>
            <person name="Cepeda A.J."/>
            <person name="Yan W."/>
            <person name="Fan B."/>
            <person name="Jiang Y."/>
            <person name="Adhikari A."/>
            <person name="Zheng C.-J."/>
            <person name="Schuster L."/>
            <person name="Cowan T.M."/>
            <person name="Smanski M.J."/>
            <person name="Chevrette M.G."/>
            <person name="De Carvalho L.P.S."/>
            <person name="Shen B."/>
        </authorList>
    </citation>
    <scope>NUCLEOTIDE SEQUENCE [LARGE SCALE GENOMIC DNA]</scope>
    <source>
        <strain evidence="2 3">NPDC087220</strain>
    </source>
</reference>
<dbReference type="Proteomes" id="UP001617351">
    <property type="component" value="Unassembled WGS sequence"/>
</dbReference>
<dbReference type="NCBIfam" id="TIGR04034">
    <property type="entry name" value="export_SdpA"/>
    <property type="match status" value="1"/>
</dbReference>
<accession>A0ABW8ENI8</accession>
<evidence type="ECO:0000256" key="1">
    <source>
        <dbReference type="SAM" id="Phobius"/>
    </source>
</evidence>
<evidence type="ECO:0000313" key="2">
    <source>
        <dbReference type="EMBL" id="MFJ2824825.1"/>
    </source>
</evidence>
<evidence type="ECO:0000313" key="3">
    <source>
        <dbReference type="Proteomes" id="UP001617351"/>
    </source>
</evidence>
<name>A0ABW8ENI8_STRT5</name>
<dbReference type="EMBL" id="JBIUYY010000014">
    <property type="protein sequence ID" value="MFJ2824825.1"/>
    <property type="molecule type" value="Genomic_DNA"/>
</dbReference>
<keyword evidence="1" id="KW-1133">Transmembrane helix</keyword>
<organism evidence="2 3">
    <name type="scientific">Streptomyces toxytricini</name>
    <name type="common">Actinomyces toxytricini</name>
    <dbReference type="NCBI Taxonomy" id="67369"/>
    <lineage>
        <taxon>Bacteria</taxon>
        <taxon>Bacillati</taxon>
        <taxon>Actinomycetota</taxon>
        <taxon>Actinomycetes</taxon>
        <taxon>Kitasatosporales</taxon>
        <taxon>Streptomycetaceae</taxon>
        <taxon>Streptomyces</taxon>
    </lineage>
</organism>
<keyword evidence="1" id="KW-0812">Transmembrane</keyword>
<feature type="transmembrane region" description="Helical" evidence="1">
    <location>
        <begin position="21"/>
        <end position="40"/>
    </location>
</feature>
<sequence>MRLSKTIRLHSQPPGRRVAVPVTWVAALTAAWLVVCLYTAQSFLPRNTVSLPGQDGVKKAATVIAPQGWAFFTKSAKTPQYAPYRMTGGTWHSAALTPHSRPSNAFGLDRASRSQGIEVALLLHQENVRWTSCGETRSVTACLERAEVAGTTNASPDPSLCGRSAVAEMRPVPWAWRHLSPQRHTPERVAVWDVECP</sequence>
<dbReference type="Pfam" id="PF17418">
    <property type="entry name" value="SdpA"/>
    <property type="match status" value="1"/>
</dbReference>
<keyword evidence="3" id="KW-1185">Reference proteome</keyword>
<comment type="caution">
    <text evidence="2">The sequence shown here is derived from an EMBL/GenBank/DDBJ whole genome shotgun (WGS) entry which is preliminary data.</text>
</comment>